<accession>A0ABW8EPW6</accession>
<dbReference type="RefSeq" id="WP_402383843.1">
    <property type="nucleotide sequence ID" value="NZ_JBIUYY010000010.1"/>
</dbReference>
<dbReference type="EMBL" id="JBIUYY010000010">
    <property type="protein sequence ID" value="MFJ2823926.1"/>
    <property type="molecule type" value="Genomic_DNA"/>
</dbReference>
<reference evidence="2 3" key="1">
    <citation type="submission" date="2024-10" db="EMBL/GenBank/DDBJ databases">
        <title>The Natural Products Discovery Center: Release of the First 8490 Sequenced Strains for Exploring Actinobacteria Biosynthetic Diversity.</title>
        <authorList>
            <person name="Kalkreuter E."/>
            <person name="Kautsar S.A."/>
            <person name="Yang D."/>
            <person name="Bader C.D."/>
            <person name="Teijaro C.N."/>
            <person name="Fluegel L."/>
            <person name="Davis C.M."/>
            <person name="Simpson J.R."/>
            <person name="Lauterbach L."/>
            <person name="Steele A.D."/>
            <person name="Gui C."/>
            <person name="Meng S."/>
            <person name="Li G."/>
            <person name="Viehrig K."/>
            <person name="Ye F."/>
            <person name="Su P."/>
            <person name="Kiefer A.F."/>
            <person name="Nichols A."/>
            <person name="Cepeda A.J."/>
            <person name="Yan W."/>
            <person name="Fan B."/>
            <person name="Jiang Y."/>
            <person name="Adhikari A."/>
            <person name="Zheng C.-J."/>
            <person name="Schuster L."/>
            <person name="Cowan T.M."/>
            <person name="Smanski M.J."/>
            <person name="Chevrette M.G."/>
            <person name="De Carvalho L.P.S."/>
            <person name="Shen B."/>
        </authorList>
    </citation>
    <scope>NUCLEOTIDE SEQUENCE [LARGE SCALE GENOMIC DNA]</scope>
    <source>
        <strain evidence="2 3">NPDC087220</strain>
    </source>
</reference>
<evidence type="ECO:0000256" key="1">
    <source>
        <dbReference type="SAM" id="Phobius"/>
    </source>
</evidence>
<sequence length="183" mass="19855">MTAVLVSVAWLALAREPGRRELLCGAGVVLLLILFMRHSPHLSRGPWLLAAAGLVPLVLLLALDRYRRRRGARATLTAALAGTVFLTSAYTVFNTTAIRDTYDWWTPKRTYDRESPAAYALLKSADDWPASRTDPGLHEYANDDPMLLAGPGGSHCSSYVPAPAPPQHCTDSVRAGTFRAGTP</sequence>
<keyword evidence="1" id="KW-0472">Membrane</keyword>
<gene>
    <name evidence="2" type="ORF">ACIO7M_22835</name>
</gene>
<dbReference type="Proteomes" id="UP001617351">
    <property type="component" value="Unassembled WGS sequence"/>
</dbReference>
<feature type="transmembrane region" description="Helical" evidence="1">
    <location>
        <begin position="22"/>
        <end position="39"/>
    </location>
</feature>
<organism evidence="2 3">
    <name type="scientific">Streptomyces toxytricini</name>
    <name type="common">Actinomyces toxytricini</name>
    <dbReference type="NCBI Taxonomy" id="67369"/>
    <lineage>
        <taxon>Bacteria</taxon>
        <taxon>Bacillati</taxon>
        <taxon>Actinomycetota</taxon>
        <taxon>Actinomycetes</taxon>
        <taxon>Kitasatosporales</taxon>
        <taxon>Streptomycetaceae</taxon>
        <taxon>Streptomyces</taxon>
    </lineage>
</organism>
<proteinExistence type="predicted"/>
<evidence type="ECO:0000313" key="3">
    <source>
        <dbReference type="Proteomes" id="UP001617351"/>
    </source>
</evidence>
<keyword evidence="1" id="KW-0812">Transmembrane</keyword>
<keyword evidence="3" id="KW-1185">Reference proteome</keyword>
<feature type="transmembrane region" description="Helical" evidence="1">
    <location>
        <begin position="45"/>
        <end position="63"/>
    </location>
</feature>
<comment type="caution">
    <text evidence="2">The sequence shown here is derived from an EMBL/GenBank/DDBJ whole genome shotgun (WGS) entry which is preliminary data.</text>
</comment>
<feature type="transmembrane region" description="Helical" evidence="1">
    <location>
        <begin position="75"/>
        <end position="93"/>
    </location>
</feature>
<protein>
    <submittedName>
        <fullName evidence="2">Uncharacterized protein</fullName>
    </submittedName>
</protein>
<keyword evidence="1" id="KW-1133">Transmembrane helix</keyword>
<evidence type="ECO:0000313" key="2">
    <source>
        <dbReference type="EMBL" id="MFJ2823926.1"/>
    </source>
</evidence>
<name>A0ABW8EPW6_STRT5</name>